<dbReference type="Proteomes" id="UP000799771">
    <property type="component" value="Unassembled WGS sequence"/>
</dbReference>
<dbReference type="RefSeq" id="XP_033526843.1">
    <property type="nucleotide sequence ID" value="XM_033664803.1"/>
</dbReference>
<dbReference type="Gene3D" id="1.10.10.10">
    <property type="entry name" value="Winged helix-like DNA-binding domain superfamily/Winged helix DNA-binding domain"/>
    <property type="match status" value="1"/>
</dbReference>
<evidence type="ECO:0000259" key="4">
    <source>
        <dbReference type="Pfam" id="PF00891"/>
    </source>
</evidence>
<dbReference type="InterPro" id="IPR016461">
    <property type="entry name" value="COMT-like"/>
</dbReference>
<dbReference type="PANTHER" id="PTHR43712">
    <property type="entry name" value="PUTATIVE (AFU_ORTHOLOGUE AFUA_4G14580)-RELATED"/>
    <property type="match status" value="1"/>
</dbReference>
<reference evidence="5" key="1">
    <citation type="journal article" date="2020" name="Stud. Mycol.">
        <title>101 Dothideomycetes genomes: a test case for predicting lifestyles and emergence of pathogens.</title>
        <authorList>
            <person name="Haridas S."/>
            <person name="Albert R."/>
            <person name="Binder M."/>
            <person name="Bloem J."/>
            <person name="Labutti K."/>
            <person name="Salamov A."/>
            <person name="Andreopoulos B."/>
            <person name="Baker S."/>
            <person name="Barry K."/>
            <person name="Bills G."/>
            <person name="Bluhm B."/>
            <person name="Cannon C."/>
            <person name="Castanera R."/>
            <person name="Culley D."/>
            <person name="Daum C."/>
            <person name="Ezra D."/>
            <person name="Gonzalez J."/>
            <person name="Henrissat B."/>
            <person name="Kuo A."/>
            <person name="Liang C."/>
            <person name="Lipzen A."/>
            <person name="Lutzoni F."/>
            <person name="Magnuson J."/>
            <person name="Mondo S."/>
            <person name="Nolan M."/>
            <person name="Ohm R."/>
            <person name="Pangilinan J."/>
            <person name="Park H.-J."/>
            <person name="Ramirez L."/>
            <person name="Alfaro M."/>
            <person name="Sun H."/>
            <person name="Tritt A."/>
            <person name="Yoshinaga Y."/>
            <person name="Zwiers L.-H."/>
            <person name="Turgeon B."/>
            <person name="Goodwin S."/>
            <person name="Spatafora J."/>
            <person name="Crous P."/>
            <person name="Grigoriev I."/>
        </authorList>
    </citation>
    <scope>NUCLEOTIDE SEQUENCE</scope>
    <source>
        <strain evidence="5">CBS 119687</strain>
    </source>
</reference>
<organism evidence="5 6">
    <name type="scientific">Dothidotthia symphoricarpi CBS 119687</name>
    <dbReference type="NCBI Taxonomy" id="1392245"/>
    <lineage>
        <taxon>Eukaryota</taxon>
        <taxon>Fungi</taxon>
        <taxon>Dikarya</taxon>
        <taxon>Ascomycota</taxon>
        <taxon>Pezizomycotina</taxon>
        <taxon>Dothideomycetes</taxon>
        <taxon>Pleosporomycetidae</taxon>
        <taxon>Pleosporales</taxon>
        <taxon>Dothidotthiaceae</taxon>
        <taxon>Dothidotthia</taxon>
    </lineage>
</organism>
<dbReference type="AlphaFoldDB" id="A0A6A6ALM4"/>
<evidence type="ECO:0000313" key="5">
    <source>
        <dbReference type="EMBL" id="KAF2132456.1"/>
    </source>
</evidence>
<protein>
    <submittedName>
        <fullName evidence="5">O-methyltransferase</fullName>
    </submittedName>
</protein>
<feature type="domain" description="O-methyltransferase C-terminal" evidence="4">
    <location>
        <begin position="192"/>
        <end position="395"/>
    </location>
</feature>
<dbReference type="InterPro" id="IPR036390">
    <property type="entry name" value="WH_DNA-bd_sf"/>
</dbReference>
<dbReference type="Gene3D" id="3.40.50.150">
    <property type="entry name" value="Vaccinia Virus protein VP39"/>
    <property type="match status" value="1"/>
</dbReference>
<dbReference type="GO" id="GO:0032259">
    <property type="term" value="P:methylation"/>
    <property type="evidence" value="ECO:0007669"/>
    <property type="project" value="UniProtKB-KW"/>
</dbReference>
<dbReference type="PANTHER" id="PTHR43712:SF5">
    <property type="entry name" value="O-METHYLTRANSFERASE ASQN-RELATED"/>
    <property type="match status" value="1"/>
</dbReference>
<dbReference type="PROSITE" id="PS51683">
    <property type="entry name" value="SAM_OMT_II"/>
    <property type="match status" value="1"/>
</dbReference>
<dbReference type="InterPro" id="IPR036388">
    <property type="entry name" value="WH-like_DNA-bd_sf"/>
</dbReference>
<dbReference type="OrthoDB" id="1606438at2759"/>
<evidence type="ECO:0000256" key="1">
    <source>
        <dbReference type="ARBA" id="ARBA00022603"/>
    </source>
</evidence>
<accession>A0A6A6ALM4</accession>
<gene>
    <name evidence="5" type="ORF">P153DRAFT_311485</name>
</gene>
<name>A0A6A6ALM4_9PLEO</name>
<dbReference type="InterPro" id="IPR029063">
    <property type="entry name" value="SAM-dependent_MTases_sf"/>
</dbReference>
<evidence type="ECO:0000256" key="3">
    <source>
        <dbReference type="ARBA" id="ARBA00022691"/>
    </source>
</evidence>
<dbReference type="GeneID" id="54405235"/>
<dbReference type="CDD" id="cd02440">
    <property type="entry name" value="AdoMet_MTases"/>
    <property type="match status" value="1"/>
</dbReference>
<keyword evidence="6" id="KW-1185">Reference proteome</keyword>
<dbReference type="SUPFAM" id="SSF46785">
    <property type="entry name" value="Winged helix' DNA-binding domain"/>
    <property type="match status" value="1"/>
</dbReference>
<dbReference type="Pfam" id="PF00891">
    <property type="entry name" value="Methyltransf_2"/>
    <property type="match status" value="1"/>
</dbReference>
<evidence type="ECO:0000313" key="6">
    <source>
        <dbReference type="Proteomes" id="UP000799771"/>
    </source>
</evidence>
<proteinExistence type="predicted"/>
<dbReference type="InterPro" id="IPR001077">
    <property type="entry name" value="COMT_C"/>
</dbReference>
<dbReference type="EMBL" id="ML977501">
    <property type="protein sequence ID" value="KAF2132456.1"/>
    <property type="molecule type" value="Genomic_DNA"/>
</dbReference>
<dbReference type="SUPFAM" id="SSF53335">
    <property type="entry name" value="S-adenosyl-L-methionine-dependent methyltransferases"/>
    <property type="match status" value="1"/>
</dbReference>
<dbReference type="GO" id="GO:0008171">
    <property type="term" value="F:O-methyltransferase activity"/>
    <property type="evidence" value="ECO:0007669"/>
    <property type="project" value="InterPro"/>
</dbReference>
<sequence length="425" mass="47106">MTALTRLASTISEESAKLSNYIVSNNLPSPSFDVGAPPELPIPIENNELQESRLKLLTAAQDLAALALGPVEDLRWKAWNQYNDNVSLHAIMHYRIAEAVPLVGTTTFADLSAKVGLPEPLVTRLIRHASIYHCFREPSPGLVAHTASSAALHEGGSVRDWLDMTLEEWGPASVKAVEALRRFPDSQEQSEGAFALAFDKQTIFEYLAERPERARVFGSAMGNFSKGASHKVEHFVESYDWQSLGDSTLVDLGGSHGHISIAIAKAAPRLKFVVEDLPGTTANGERLLDAQFKDRIRFLGHDLKDEQPVKNADVYMFRSVLLNWPDAYVVKFLKNLVPALKPGAKVLINEGCLPEPGTVSSWDDKLLRSLDLCMMAMFNSKERTVEEWAGLFREADARFRFVGAKKPESSLLWIIEAVWEPQGEP</sequence>
<keyword evidence="1 5" id="KW-0489">Methyltransferase</keyword>
<keyword evidence="2 5" id="KW-0808">Transferase</keyword>
<evidence type="ECO:0000256" key="2">
    <source>
        <dbReference type="ARBA" id="ARBA00022679"/>
    </source>
</evidence>
<keyword evidence="3" id="KW-0949">S-adenosyl-L-methionine</keyword>